<gene>
    <name evidence="9" type="ORF">LWI28_020717</name>
</gene>
<dbReference type="GO" id="GO:0006355">
    <property type="term" value="P:regulation of DNA-templated transcription"/>
    <property type="evidence" value="ECO:0007669"/>
    <property type="project" value="UniProtKB-UniRule"/>
</dbReference>
<dbReference type="EMBL" id="JAJSOW010000100">
    <property type="protein sequence ID" value="KAI9186774.1"/>
    <property type="molecule type" value="Genomic_DNA"/>
</dbReference>
<keyword evidence="6" id="KW-0539">Nucleus</keyword>
<evidence type="ECO:0000313" key="10">
    <source>
        <dbReference type="Proteomes" id="UP001064489"/>
    </source>
</evidence>
<evidence type="ECO:0000313" key="9">
    <source>
        <dbReference type="EMBL" id="KAI9186774.1"/>
    </source>
</evidence>
<dbReference type="PANTHER" id="PTHR31669:SF251">
    <property type="entry name" value="PROTEIN FAR1-RELATED SEQUENCE"/>
    <property type="match status" value="1"/>
</dbReference>
<dbReference type="GO" id="GO:0005634">
    <property type="term" value="C:nucleus"/>
    <property type="evidence" value="ECO:0007669"/>
    <property type="project" value="UniProtKB-SubCell"/>
</dbReference>
<reference evidence="9" key="1">
    <citation type="journal article" date="2022" name="Plant J.">
        <title>Strategies of tolerance reflected in two North American maple genomes.</title>
        <authorList>
            <person name="McEvoy S.L."/>
            <person name="Sezen U.U."/>
            <person name="Trouern-Trend A."/>
            <person name="McMahon S.M."/>
            <person name="Schaberg P.G."/>
            <person name="Yang J."/>
            <person name="Wegrzyn J.L."/>
            <person name="Swenson N.G."/>
        </authorList>
    </citation>
    <scope>NUCLEOTIDE SEQUENCE</scope>
    <source>
        <strain evidence="9">91603</strain>
    </source>
</reference>
<evidence type="ECO:0000256" key="2">
    <source>
        <dbReference type="ARBA" id="ARBA00022723"/>
    </source>
</evidence>
<evidence type="ECO:0000256" key="1">
    <source>
        <dbReference type="ARBA" id="ARBA00005889"/>
    </source>
</evidence>
<accession>A0AAD5J6L7</accession>
<dbReference type="InterPro" id="IPR007527">
    <property type="entry name" value="Znf_SWIM"/>
</dbReference>
<name>A0AAD5J6L7_ACENE</name>
<evidence type="ECO:0000256" key="4">
    <source>
        <dbReference type="ARBA" id="ARBA00022833"/>
    </source>
</evidence>
<organism evidence="9 10">
    <name type="scientific">Acer negundo</name>
    <name type="common">Box elder</name>
    <dbReference type="NCBI Taxonomy" id="4023"/>
    <lineage>
        <taxon>Eukaryota</taxon>
        <taxon>Viridiplantae</taxon>
        <taxon>Streptophyta</taxon>
        <taxon>Embryophyta</taxon>
        <taxon>Tracheophyta</taxon>
        <taxon>Spermatophyta</taxon>
        <taxon>Magnoliopsida</taxon>
        <taxon>eudicotyledons</taxon>
        <taxon>Gunneridae</taxon>
        <taxon>Pentapetalae</taxon>
        <taxon>rosids</taxon>
        <taxon>malvids</taxon>
        <taxon>Sapindales</taxon>
        <taxon>Sapindaceae</taxon>
        <taxon>Hippocastanoideae</taxon>
        <taxon>Acereae</taxon>
        <taxon>Acer</taxon>
    </lineage>
</organism>
<dbReference type="GO" id="GO:0008270">
    <property type="term" value="F:zinc ion binding"/>
    <property type="evidence" value="ECO:0007669"/>
    <property type="project" value="UniProtKB-UniRule"/>
</dbReference>
<sequence>MSEKIPKTILTDQDAAMTKAISHVMPSTTYHRFCTWHMMQNALKHVNGVFRGPGEVKNILSKFIDEIEEENQFLIAWNEMLEKYNAQNNNWLKNIFNIREKWASTYVRHVWSVGMKSTQFSENFNANLKDYLKSDFNVAQFFMHFERQGKFTQIIFKEFQDQFEEAVDLNLSPCVVDGESFFYIITDDHSREWQIKKEDNLLSCTCRMFEMKGFLCCHVIKVLRESMNIKEIPIEYILKRWTKQARGDSVQDINGREIQADPKLRQTFQYRSLCSIFTRISSRASENEKAYNLANVHVSNLAKQVEDLLRLEIDGNIHEKDIEDQDVAVEVECTQDPNLVKAKESKKKETSRGRRRFKSDLEKGIGKKEEVI</sequence>
<evidence type="ECO:0000256" key="3">
    <source>
        <dbReference type="ARBA" id="ARBA00022771"/>
    </source>
</evidence>
<keyword evidence="2 6" id="KW-0479">Metal-binding</keyword>
<comment type="similarity">
    <text evidence="1 6">Belongs to the FHY3/FAR1 family.</text>
</comment>
<dbReference type="SMART" id="SM00575">
    <property type="entry name" value="ZnF_PMZ"/>
    <property type="match status" value="1"/>
</dbReference>
<dbReference type="PROSITE" id="PS50966">
    <property type="entry name" value="ZF_SWIM"/>
    <property type="match status" value="1"/>
</dbReference>
<dbReference type="Pfam" id="PF04434">
    <property type="entry name" value="SWIM"/>
    <property type="match status" value="1"/>
</dbReference>
<keyword evidence="4 6" id="KW-0862">Zinc</keyword>
<dbReference type="InterPro" id="IPR006564">
    <property type="entry name" value="Znf_PMZ"/>
</dbReference>
<proteinExistence type="inferred from homology"/>
<evidence type="ECO:0000256" key="7">
    <source>
        <dbReference type="SAM" id="MobiDB-lite"/>
    </source>
</evidence>
<comment type="function">
    <text evidence="6">Putative transcription activator involved in regulating light control of development.</text>
</comment>
<evidence type="ECO:0000256" key="6">
    <source>
        <dbReference type="RuleBase" id="RU367018"/>
    </source>
</evidence>
<dbReference type="Pfam" id="PF10551">
    <property type="entry name" value="MULE"/>
    <property type="match status" value="1"/>
</dbReference>
<comment type="subcellular location">
    <subcellularLocation>
        <location evidence="6">Nucleus</location>
    </subcellularLocation>
</comment>
<evidence type="ECO:0000256" key="5">
    <source>
        <dbReference type="PROSITE-ProRule" id="PRU00325"/>
    </source>
</evidence>
<reference evidence="9" key="2">
    <citation type="submission" date="2023-02" db="EMBL/GenBank/DDBJ databases">
        <authorList>
            <person name="Swenson N.G."/>
            <person name="Wegrzyn J.L."/>
            <person name="Mcevoy S.L."/>
        </authorList>
    </citation>
    <scope>NUCLEOTIDE SEQUENCE</scope>
    <source>
        <strain evidence="9">91603</strain>
        <tissue evidence="9">Leaf</tissue>
    </source>
</reference>
<dbReference type="InterPro" id="IPR018289">
    <property type="entry name" value="MULE_transposase_dom"/>
</dbReference>
<feature type="domain" description="SWIM-type" evidence="8">
    <location>
        <begin position="189"/>
        <end position="227"/>
    </location>
</feature>
<keyword evidence="10" id="KW-1185">Reference proteome</keyword>
<dbReference type="PANTHER" id="PTHR31669">
    <property type="entry name" value="PROTEIN FAR1-RELATED SEQUENCE 10-RELATED"/>
    <property type="match status" value="1"/>
</dbReference>
<dbReference type="AlphaFoldDB" id="A0AAD5J6L7"/>
<protein>
    <recommendedName>
        <fullName evidence="6">Protein FAR1-RELATED SEQUENCE</fullName>
    </recommendedName>
</protein>
<dbReference type="Proteomes" id="UP001064489">
    <property type="component" value="Chromosome 3"/>
</dbReference>
<comment type="caution">
    <text evidence="9">The sequence shown here is derived from an EMBL/GenBank/DDBJ whole genome shotgun (WGS) entry which is preliminary data.</text>
</comment>
<evidence type="ECO:0000259" key="8">
    <source>
        <dbReference type="PROSITE" id="PS50966"/>
    </source>
</evidence>
<keyword evidence="3 5" id="KW-0863">Zinc-finger</keyword>
<feature type="compositionally biased region" description="Basic and acidic residues" evidence="7">
    <location>
        <begin position="341"/>
        <end position="372"/>
    </location>
</feature>
<dbReference type="InterPro" id="IPR031052">
    <property type="entry name" value="FHY3/FAR1"/>
</dbReference>
<feature type="region of interest" description="Disordered" evidence="7">
    <location>
        <begin position="340"/>
        <end position="372"/>
    </location>
</feature>